<dbReference type="RefSeq" id="WP_244760155.1">
    <property type="nucleotide sequence ID" value="NZ_JALJCJ010000002.1"/>
</dbReference>
<dbReference type="InterPro" id="IPR004176">
    <property type="entry name" value="Clp_R_N"/>
</dbReference>
<evidence type="ECO:0000256" key="1">
    <source>
        <dbReference type="ARBA" id="ARBA00008675"/>
    </source>
</evidence>
<dbReference type="SUPFAM" id="SSF81923">
    <property type="entry name" value="Double Clp-N motif"/>
    <property type="match status" value="1"/>
</dbReference>
<name>A0ABT8XFD3_9HYPH</name>
<keyword evidence="3" id="KW-0378">Hydrolase</keyword>
<comment type="similarity">
    <text evidence="1">Belongs to the ClpA/ClpB family.</text>
</comment>
<dbReference type="Gene3D" id="1.10.1780.10">
    <property type="entry name" value="Clp, N-terminal domain"/>
    <property type="match status" value="1"/>
</dbReference>
<organism evidence="3 4">
    <name type="scientific">Shinella curvata</name>
    <dbReference type="NCBI Taxonomy" id="1817964"/>
    <lineage>
        <taxon>Bacteria</taxon>
        <taxon>Pseudomonadati</taxon>
        <taxon>Pseudomonadota</taxon>
        <taxon>Alphaproteobacteria</taxon>
        <taxon>Hyphomicrobiales</taxon>
        <taxon>Rhizobiaceae</taxon>
        <taxon>Shinella</taxon>
    </lineage>
</organism>
<evidence type="ECO:0000313" key="4">
    <source>
        <dbReference type="Proteomes" id="UP001177080"/>
    </source>
</evidence>
<accession>A0ABT8XFD3</accession>
<dbReference type="GO" id="GO:0008233">
    <property type="term" value="F:peptidase activity"/>
    <property type="evidence" value="ECO:0007669"/>
    <property type="project" value="UniProtKB-KW"/>
</dbReference>
<gene>
    <name evidence="3" type="ORF">GB928_014805</name>
</gene>
<keyword evidence="4" id="KW-1185">Reference proteome</keyword>
<dbReference type="GO" id="GO:0006508">
    <property type="term" value="P:proteolysis"/>
    <property type="evidence" value="ECO:0007669"/>
    <property type="project" value="UniProtKB-KW"/>
</dbReference>
<dbReference type="Proteomes" id="UP001177080">
    <property type="component" value="Unassembled WGS sequence"/>
</dbReference>
<evidence type="ECO:0000259" key="2">
    <source>
        <dbReference type="Pfam" id="PF02861"/>
    </source>
</evidence>
<feature type="domain" description="Clp R" evidence="2">
    <location>
        <begin position="21"/>
        <end position="118"/>
    </location>
</feature>
<evidence type="ECO:0000313" key="3">
    <source>
        <dbReference type="EMBL" id="MDO6122460.1"/>
    </source>
</evidence>
<proteinExistence type="inferred from homology"/>
<dbReference type="EMBL" id="WHSC02000006">
    <property type="protein sequence ID" value="MDO6122460.1"/>
    <property type="molecule type" value="Genomic_DNA"/>
</dbReference>
<sequence length="169" mass="17656">MFSSIKARFQNIGTIKALCEGAERHAREDGQRDAGAEHFLLAAFDLPDGTARRAFAAIGADSAGLRPAIERQYADGLKLVGLDPTLSDVFAAPAPPKQKLYDAAPSGQAVMQALAAERVGHRPLLGAHVVDVVAGMPHGVAARALRVMGIDAAALQAAALNIIREKQAS</sequence>
<protein>
    <submittedName>
        <fullName evidence="3">Clp protease N-terminal domain-containing protein</fullName>
    </submittedName>
</protein>
<comment type="caution">
    <text evidence="3">The sequence shown here is derived from an EMBL/GenBank/DDBJ whole genome shotgun (WGS) entry which is preliminary data.</text>
</comment>
<reference evidence="3" key="1">
    <citation type="submission" date="2022-04" db="EMBL/GenBank/DDBJ databases">
        <title>Shinella lacus sp. nov., a novel member of the genus Shinella from water.</title>
        <authorList>
            <person name="Deng Y."/>
        </authorList>
    </citation>
    <scope>NUCLEOTIDE SEQUENCE</scope>
    <source>
        <strain evidence="3">JCM 31239</strain>
    </source>
</reference>
<dbReference type="Pfam" id="PF02861">
    <property type="entry name" value="Clp_N"/>
    <property type="match status" value="1"/>
</dbReference>
<dbReference type="InterPro" id="IPR036628">
    <property type="entry name" value="Clp_N_dom_sf"/>
</dbReference>
<keyword evidence="3" id="KW-0645">Protease</keyword>